<keyword evidence="2" id="KW-1185">Reference proteome</keyword>
<proteinExistence type="predicted"/>
<protein>
    <submittedName>
        <fullName evidence="1">Uncharacterized protein</fullName>
    </submittedName>
</protein>
<organism evidence="1 2">
    <name type="scientific">Acinetobacter phage vB_AbaM_ME3</name>
    <dbReference type="NCBI Taxonomy" id="1837876"/>
    <lineage>
        <taxon>Viruses</taxon>
        <taxon>Duplodnaviria</taxon>
        <taxon>Heunggongvirae</taxon>
        <taxon>Uroviricota</taxon>
        <taxon>Caudoviricetes</taxon>
        <taxon>Metrivirus</taxon>
        <taxon>Metrivirus ME3</taxon>
    </lineage>
</organism>
<dbReference type="EMBL" id="KU935715">
    <property type="protein sequence ID" value="AND75231.1"/>
    <property type="molecule type" value="Genomic_DNA"/>
</dbReference>
<reference evidence="2" key="1">
    <citation type="submission" date="2016-03" db="EMBL/GenBank/DDBJ databases">
        <title>Characterization of Acinetobacter baumannii phage vB_AbaM_ME3.</title>
        <authorList>
            <person name="Buttimer C.T.H."/>
            <person name="Elbreki M."/>
            <person name="Coffey A."/>
        </authorList>
    </citation>
    <scope>NUCLEOTIDE SEQUENCE [LARGE SCALE GENOMIC DNA]</scope>
</reference>
<sequence length="279" mass="31983">MIKYSNMYHIDDIVLSNYCPNTNKIPTNERYVKFKTSLHSFHRISNIYDKNINSFAAYICNSILLNSLELNKNILSYENYFYNVITGFSRKKAQAITSIQIAHYWTSLVKVYESLLSIVRSEEVLEVKTLLRGVGKTKFINITPVNNNYYWEIPVQIVKTDFSLHNILIIPITSHQSIYSNLNVLNTIAAYPNASSLSVIQISLEKPSIILNSINLSTSVRRYATDFIESFYIDFSHANLTNCPSCPISPCTIHQMFGVVVPNVKNTKKNKYIELVNIK</sequence>
<name>A0A172Q044_9CAUD</name>
<evidence type="ECO:0000313" key="2">
    <source>
        <dbReference type="Proteomes" id="UP000225947"/>
    </source>
</evidence>
<gene>
    <name evidence="1" type="ORF">ME3_70</name>
</gene>
<evidence type="ECO:0000313" key="1">
    <source>
        <dbReference type="EMBL" id="AND75231.1"/>
    </source>
</evidence>
<dbReference type="Proteomes" id="UP000225947">
    <property type="component" value="Segment"/>
</dbReference>
<accession>A0A172Q044</accession>